<dbReference type="SMART" id="SM00490">
    <property type="entry name" value="HELICc"/>
    <property type="match status" value="1"/>
</dbReference>
<dbReference type="GO" id="GO:0046872">
    <property type="term" value="F:metal ion binding"/>
    <property type="evidence" value="ECO:0007669"/>
    <property type="project" value="UniProtKB-KW"/>
</dbReference>
<feature type="domain" description="Helicase C-terminal" evidence="20">
    <location>
        <begin position="220"/>
        <end position="367"/>
    </location>
</feature>
<dbReference type="InterPro" id="IPR010997">
    <property type="entry name" value="HRDC-like_sf"/>
</dbReference>
<dbReference type="SMART" id="SM00487">
    <property type="entry name" value="DEXDc"/>
    <property type="match status" value="1"/>
</dbReference>
<evidence type="ECO:0000256" key="12">
    <source>
        <dbReference type="ARBA" id="ARBA00023172"/>
    </source>
</evidence>
<evidence type="ECO:0000259" key="20">
    <source>
        <dbReference type="PROSITE" id="PS51194"/>
    </source>
</evidence>
<evidence type="ECO:0000256" key="14">
    <source>
        <dbReference type="ARBA" id="ARBA00023235"/>
    </source>
</evidence>
<evidence type="ECO:0000256" key="6">
    <source>
        <dbReference type="ARBA" id="ARBA00022763"/>
    </source>
</evidence>
<dbReference type="AlphaFoldDB" id="A0A0B0IHV8"/>
<dbReference type="GO" id="GO:0006281">
    <property type="term" value="P:DNA repair"/>
    <property type="evidence" value="ECO:0007669"/>
    <property type="project" value="UniProtKB-KW"/>
</dbReference>
<dbReference type="SMART" id="SM00341">
    <property type="entry name" value="HRDC"/>
    <property type="match status" value="1"/>
</dbReference>
<keyword evidence="5" id="KW-0547">Nucleotide-binding</keyword>
<dbReference type="GO" id="GO:0030894">
    <property type="term" value="C:replisome"/>
    <property type="evidence" value="ECO:0007669"/>
    <property type="project" value="TreeGrafter"/>
</dbReference>
<dbReference type="PANTHER" id="PTHR13710:SF105">
    <property type="entry name" value="ATP-DEPENDENT DNA HELICASE Q1"/>
    <property type="match status" value="1"/>
</dbReference>
<dbReference type="Gene3D" id="1.10.10.10">
    <property type="entry name" value="Winged helix-like DNA-binding domain superfamily/Winged helix DNA-binding domain"/>
    <property type="match status" value="1"/>
</dbReference>
<dbReference type="PROSITE" id="PS50967">
    <property type="entry name" value="HRDC"/>
    <property type="match status" value="1"/>
</dbReference>
<dbReference type="PROSITE" id="PS51192">
    <property type="entry name" value="HELICASE_ATP_BIND_1"/>
    <property type="match status" value="1"/>
</dbReference>
<dbReference type="SUPFAM" id="SSF47819">
    <property type="entry name" value="HRDC-like"/>
    <property type="match status" value="1"/>
</dbReference>
<keyword evidence="14" id="KW-0413">Isomerase</keyword>
<evidence type="ECO:0000313" key="21">
    <source>
        <dbReference type="EMBL" id="KHF40437.1"/>
    </source>
</evidence>
<dbReference type="InterPro" id="IPR004589">
    <property type="entry name" value="DNA_helicase_ATP-dep_RecQ"/>
</dbReference>
<dbReference type="Proteomes" id="UP000030832">
    <property type="component" value="Unassembled WGS sequence"/>
</dbReference>
<dbReference type="Pfam" id="PF00270">
    <property type="entry name" value="DEAD"/>
    <property type="match status" value="1"/>
</dbReference>
<dbReference type="InterPro" id="IPR036388">
    <property type="entry name" value="WH-like_DNA-bd_sf"/>
</dbReference>
<dbReference type="FunFam" id="3.40.50.300:FF:000296">
    <property type="entry name" value="ATP-dependent DNA helicase RecQ"/>
    <property type="match status" value="1"/>
</dbReference>
<dbReference type="SUPFAM" id="SSF52540">
    <property type="entry name" value="P-loop containing nucleoside triphosphate hydrolases"/>
    <property type="match status" value="1"/>
</dbReference>
<dbReference type="Pfam" id="PF16124">
    <property type="entry name" value="RecQ_Zn_bind"/>
    <property type="match status" value="1"/>
</dbReference>
<evidence type="ECO:0000313" key="22">
    <source>
        <dbReference type="Proteomes" id="UP000030832"/>
    </source>
</evidence>
<dbReference type="OrthoDB" id="9763310at2"/>
<comment type="caution">
    <text evidence="21">The sequence shown here is derived from an EMBL/GenBank/DDBJ whole genome shotgun (WGS) entry which is preliminary data.</text>
</comment>
<dbReference type="Pfam" id="PF09382">
    <property type="entry name" value="RQC"/>
    <property type="match status" value="1"/>
</dbReference>
<feature type="domain" description="Helicase ATP-binding" evidence="19">
    <location>
        <begin position="30"/>
        <end position="199"/>
    </location>
</feature>
<keyword evidence="22" id="KW-1185">Reference proteome</keyword>
<keyword evidence="13" id="KW-0234">DNA repair</keyword>
<dbReference type="InterPro" id="IPR002121">
    <property type="entry name" value="HRDC_dom"/>
</dbReference>
<dbReference type="PANTHER" id="PTHR13710">
    <property type="entry name" value="DNA HELICASE RECQ FAMILY MEMBER"/>
    <property type="match status" value="1"/>
</dbReference>
<dbReference type="PROSITE" id="PS51194">
    <property type="entry name" value="HELICASE_CTER"/>
    <property type="match status" value="1"/>
</dbReference>
<dbReference type="InterPro" id="IPR011545">
    <property type="entry name" value="DEAD/DEAH_box_helicase_dom"/>
</dbReference>
<dbReference type="GO" id="GO:0006310">
    <property type="term" value="P:DNA recombination"/>
    <property type="evidence" value="ECO:0007669"/>
    <property type="project" value="UniProtKB-UniRule"/>
</dbReference>
<comment type="catalytic activity">
    <reaction evidence="15">
        <text>Couples ATP hydrolysis with the unwinding of duplex DNA by translocating in the 3'-5' direction.</text>
        <dbReference type="EC" id="5.6.2.4"/>
    </reaction>
</comment>
<dbReference type="GO" id="GO:0005524">
    <property type="term" value="F:ATP binding"/>
    <property type="evidence" value="ECO:0007669"/>
    <property type="project" value="UniProtKB-KW"/>
</dbReference>
<dbReference type="Pfam" id="PF14493">
    <property type="entry name" value="HTH_40"/>
    <property type="match status" value="1"/>
</dbReference>
<keyword evidence="6" id="KW-0227">DNA damage</keyword>
<dbReference type="GO" id="GO:0009432">
    <property type="term" value="P:SOS response"/>
    <property type="evidence" value="ECO:0007669"/>
    <property type="project" value="UniProtKB-UniRule"/>
</dbReference>
<protein>
    <recommendedName>
        <fullName evidence="16">DNA helicase RecQ</fullName>
        <ecNumber evidence="16">5.6.2.4</ecNumber>
    </recommendedName>
</protein>
<dbReference type="InterPro" id="IPR027417">
    <property type="entry name" value="P-loop_NTPase"/>
</dbReference>
<comment type="cofactor">
    <cofactor evidence="1">
        <name>Mg(2+)</name>
        <dbReference type="ChEBI" id="CHEBI:18420"/>
    </cofactor>
</comment>
<evidence type="ECO:0000259" key="18">
    <source>
        <dbReference type="PROSITE" id="PS50967"/>
    </source>
</evidence>
<dbReference type="InterPro" id="IPR032284">
    <property type="entry name" value="RecQ_Zn-bd"/>
</dbReference>
<name>A0A0B0IHV8_9BACI</name>
<gene>
    <name evidence="21" type="ORF">LQ50_09185</name>
</gene>
<dbReference type="InterPro" id="IPR006293">
    <property type="entry name" value="DNA_helicase_ATP-dep_RecQ_bac"/>
</dbReference>
<proteinExistence type="inferred from homology"/>
<dbReference type="InterPro" id="IPR018982">
    <property type="entry name" value="RQC_domain"/>
</dbReference>
<keyword evidence="7" id="KW-0378">Hydrolase</keyword>
<dbReference type="GO" id="GO:0016787">
    <property type="term" value="F:hydrolase activity"/>
    <property type="evidence" value="ECO:0007669"/>
    <property type="project" value="UniProtKB-KW"/>
</dbReference>
<dbReference type="EMBL" id="JRJU01000009">
    <property type="protein sequence ID" value="KHF40437.1"/>
    <property type="molecule type" value="Genomic_DNA"/>
</dbReference>
<keyword evidence="4" id="KW-0479">Metal-binding</keyword>
<sequence>MEKNKLQLAQEKLKSIYGYDQFRDGQRGIIEKVLDGIDTIGIMPTGGGKSLCYQIPALVLPGVTLVISPLISLMKDQVDALNELNIPATYLNSTLSANEESTRQSRIIEGEYKLVYVAPERLNHPSFQHLLNQITLSLVAIDEAHCMSQWGHDFRPSYLSISSWLEEISQRVTVLALTATATKQVCFDLQQFLHIDEQNVITTGFERTNLTFQVKKGVNKQKFMTTFLASRKNESGIIYASTRKEVEQIYDELKSSGFDVACYHGGMSESQRSANQEAFIHDEAKIIVATNAFGMGIDKSNVRYILHYNLPRTVEAYYQEAGRAGRDGEASDCVLLFSPQDVRTQSFLIEQSDRSDDRQELEYKKLQQMTGFCHTERCLQQYILHYFGEDTNKTCGKCSNCVQTGEKVDRTKEAQMVFSTVKRVRERFGKTMIAQILVGSSNQKVKQLQLNNLSTYGLMKDWTQKDVAEFIDILMAEEYLRATGTSYPTIQLTEKTLAVLKGEEQLFVTETLAPKEPEEQDDVFEALRQLRKQLSTENNIPPYMVFSDRTLKEMSRYIPTTLDELAEISGVGEQKKEKYGEAFLDVLSQFKNSQPTGMSERTQKKSSRPSKKGQYLETAERFKNGEMIEQLVEDLSLTEQTIIKHLIRAEQEGIELRLAQYVKEEHRTLIHQVAEEVGTEFLKPIKEKLPEHITYQEIRFTLGK</sequence>
<dbReference type="InterPro" id="IPR036390">
    <property type="entry name" value="WH_DNA-bd_sf"/>
</dbReference>
<evidence type="ECO:0000256" key="2">
    <source>
        <dbReference type="ARBA" id="ARBA00001947"/>
    </source>
</evidence>
<evidence type="ECO:0000256" key="10">
    <source>
        <dbReference type="ARBA" id="ARBA00022840"/>
    </source>
</evidence>
<dbReference type="Gene3D" id="3.40.50.300">
    <property type="entry name" value="P-loop containing nucleotide triphosphate hydrolases"/>
    <property type="match status" value="2"/>
</dbReference>
<evidence type="ECO:0000256" key="7">
    <source>
        <dbReference type="ARBA" id="ARBA00022801"/>
    </source>
</evidence>
<evidence type="ECO:0000259" key="19">
    <source>
        <dbReference type="PROSITE" id="PS51192"/>
    </source>
</evidence>
<evidence type="ECO:0000256" key="3">
    <source>
        <dbReference type="ARBA" id="ARBA00005446"/>
    </source>
</evidence>
<dbReference type="InterPro" id="IPR014001">
    <property type="entry name" value="Helicase_ATP-bd"/>
</dbReference>
<comment type="cofactor">
    <cofactor evidence="2">
        <name>Zn(2+)</name>
        <dbReference type="ChEBI" id="CHEBI:29105"/>
    </cofactor>
</comment>
<comment type="similarity">
    <text evidence="3">Belongs to the helicase family. RecQ subfamily.</text>
</comment>
<evidence type="ECO:0000256" key="9">
    <source>
        <dbReference type="ARBA" id="ARBA00022833"/>
    </source>
</evidence>
<dbReference type="RefSeq" id="WP_034628202.1">
    <property type="nucleotide sequence ID" value="NZ_JRJU01000009.1"/>
</dbReference>
<keyword evidence="12" id="KW-0233">DNA recombination</keyword>
<dbReference type="InterPro" id="IPR001650">
    <property type="entry name" value="Helicase_C-like"/>
</dbReference>
<keyword evidence="9" id="KW-0862">Zinc</keyword>
<accession>A0A0B0IHV8</accession>
<feature type="region of interest" description="Disordered" evidence="17">
    <location>
        <begin position="593"/>
        <end position="615"/>
    </location>
</feature>
<evidence type="ECO:0000256" key="13">
    <source>
        <dbReference type="ARBA" id="ARBA00023204"/>
    </source>
</evidence>
<keyword evidence="11" id="KW-0238">DNA-binding</keyword>
<dbReference type="GO" id="GO:0043590">
    <property type="term" value="C:bacterial nucleoid"/>
    <property type="evidence" value="ECO:0007669"/>
    <property type="project" value="TreeGrafter"/>
</dbReference>
<evidence type="ECO:0000256" key="8">
    <source>
        <dbReference type="ARBA" id="ARBA00022806"/>
    </source>
</evidence>
<dbReference type="CDD" id="cd17920">
    <property type="entry name" value="DEXHc_RecQ"/>
    <property type="match status" value="1"/>
</dbReference>
<dbReference type="GO" id="GO:0043138">
    <property type="term" value="F:3'-5' DNA helicase activity"/>
    <property type="evidence" value="ECO:0007669"/>
    <property type="project" value="UniProtKB-EC"/>
</dbReference>
<dbReference type="EC" id="5.6.2.4" evidence="16"/>
<dbReference type="GO" id="GO:0003677">
    <property type="term" value="F:DNA binding"/>
    <property type="evidence" value="ECO:0007669"/>
    <property type="project" value="UniProtKB-KW"/>
</dbReference>
<reference evidence="21 22" key="1">
    <citation type="submission" date="2014-09" db="EMBL/GenBank/DDBJ databases">
        <title>Genome sequencing and annotation of Bacillus Okhensis strain Kh10-101T.</title>
        <authorList>
            <person name="Prakash J.S."/>
        </authorList>
    </citation>
    <scope>NUCLEOTIDE SEQUENCE [LARGE SCALE GENOMIC DNA]</scope>
    <source>
        <strain evidence="22">Kh10-101T</strain>
    </source>
</reference>
<dbReference type="NCBIfam" id="TIGR01389">
    <property type="entry name" value="recQ"/>
    <property type="match status" value="1"/>
</dbReference>
<dbReference type="eggNOG" id="COG0514">
    <property type="taxonomic scope" value="Bacteria"/>
</dbReference>
<dbReference type="NCBIfam" id="TIGR00614">
    <property type="entry name" value="recQ_fam"/>
    <property type="match status" value="1"/>
</dbReference>
<dbReference type="Pfam" id="PF00271">
    <property type="entry name" value="Helicase_C"/>
    <property type="match status" value="1"/>
</dbReference>
<evidence type="ECO:0000256" key="16">
    <source>
        <dbReference type="NCBIfam" id="TIGR01389"/>
    </source>
</evidence>
<dbReference type="GO" id="GO:0006260">
    <property type="term" value="P:DNA replication"/>
    <property type="evidence" value="ECO:0007669"/>
    <property type="project" value="InterPro"/>
</dbReference>
<dbReference type="Gene3D" id="1.10.150.80">
    <property type="entry name" value="HRDC domain"/>
    <property type="match status" value="1"/>
</dbReference>
<dbReference type="InterPro" id="IPR029491">
    <property type="entry name" value="Helicase_HTH"/>
</dbReference>
<evidence type="ECO:0000256" key="17">
    <source>
        <dbReference type="SAM" id="MobiDB-lite"/>
    </source>
</evidence>
<dbReference type="STRING" id="333138.LQ50_09185"/>
<evidence type="ECO:0000256" key="4">
    <source>
        <dbReference type="ARBA" id="ARBA00022723"/>
    </source>
</evidence>
<evidence type="ECO:0000256" key="11">
    <source>
        <dbReference type="ARBA" id="ARBA00023125"/>
    </source>
</evidence>
<dbReference type="Pfam" id="PF00570">
    <property type="entry name" value="HRDC"/>
    <property type="match status" value="1"/>
</dbReference>
<dbReference type="InterPro" id="IPR044876">
    <property type="entry name" value="HRDC_dom_sf"/>
</dbReference>
<evidence type="ECO:0000256" key="1">
    <source>
        <dbReference type="ARBA" id="ARBA00001946"/>
    </source>
</evidence>
<keyword evidence="10" id="KW-0067">ATP-binding</keyword>
<dbReference type="SUPFAM" id="SSF46785">
    <property type="entry name" value="Winged helix' DNA-binding domain"/>
    <property type="match status" value="1"/>
</dbReference>
<organism evidence="21 22">
    <name type="scientific">Halalkalibacter okhensis</name>
    <dbReference type="NCBI Taxonomy" id="333138"/>
    <lineage>
        <taxon>Bacteria</taxon>
        <taxon>Bacillati</taxon>
        <taxon>Bacillota</taxon>
        <taxon>Bacilli</taxon>
        <taxon>Bacillales</taxon>
        <taxon>Bacillaceae</taxon>
        <taxon>Halalkalibacter</taxon>
    </lineage>
</organism>
<keyword evidence="8 21" id="KW-0347">Helicase</keyword>
<evidence type="ECO:0000256" key="5">
    <source>
        <dbReference type="ARBA" id="ARBA00022741"/>
    </source>
</evidence>
<dbReference type="GO" id="GO:0005737">
    <property type="term" value="C:cytoplasm"/>
    <property type="evidence" value="ECO:0007669"/>
    <property type="project" value="TreeGrafter"/>
</dbReference>
<feature type="domain" description="HRDC" evidence="18">
    <location>
        <begin position="517"/>
        <end position="597"/>
    </location>
</feature>
<evidence type="ECO:0000256" key="15">
    <source>
        <dbReference type="ARBA" id="ARBA00034617"/>
    </source>
</evidence>
<dbReference type="GO" id="GO:0009378">
    <property type="term" value="F:four-way junction helicase activity"/>
    <property type="evidence" value="ECO:0007669"/>
    <property type="project" value="TreeGrafter"/>
</dbReference>
<dbReference type="SMART" id="SM00956">
    <property type="entry name" value="RQC"/>
    <property type="match status" value="1"/>
</dbReference>